<evidence type="ECO:0000256" key="5">
    <source>
        <dbReference type="ARBA" id="ARBA00023163"/>
    </source>
</evidence>
<dbReference type="RefSeq" id="WP_030150125.1">
    <property type="nucleotide sequence ID" value="NZ_JOFV01000002.1"/>
</dbReference>
<name>A0A4Q1KWJ5_9CELL</name>
<dbReference type="OrthoDB" id="3252676at2"/>
<dbReference type="AlphaFoldDB" id="A0A4Q1KWJ5"/>
<dbReference type="Pfam" id="PF03466">
    <property type="entry name" value="LysR_substrate"/>
    <property type="match status" value="1"/>
</dbReference>
<dbReference type="SUPFAM" id="SSF46785">
    <property type="entry name" value="Winged helix' DNA-binding domain"/>
    <property type="match status" value="1"/>
</dbReference>
<accession>A0A4Q1KWJ5</accession>
<evidence type="ECO:0000256" key="2">
    <source>
        <dbReference type="ARBA" id="ARBA00023015"/>
    </source>
</evidence>
<dbReference type="GO" id="GO:0003677">
    <property type="term" value="F:DNA binding"/>
    <property type="evidence" value="ECO:0007669"/>
    <property type="project" value="UniProtKB-KW"/>
</dbReference>
<dbReference type="Proteomes" id="UP000289805">
    <property type="component" value="Unassembled WGS sequence"/>
</dbReference>
<evidence type="ECO:0000313" key="7">
    <source>
        <dbReference type="EMBL" id="RXR26794.1"/>
    </source>
</evidence>
<dbReference type="Pfam" id="PF00126">
    <property type="entry name" value="HTH_1"/>
    <property type="match status" value="1"/>
</dbReference>
<evidence type="ECO:0000313" key="10">
    <source>
        <dbReference type="Proteomes" id="UP000290517"/>
    </source>
</evidence>
<comment type="similarity">
    <text evidence="1">Belongs to the LysR transcriptional regulatory family.</text>
</comment>
<evidence type="ECO:0000256" key="1">
    <source>
        <dbReference type="ARBA" id="ARBA00009437"/>
    </source>
</evidence>
<dbReference type="GO" id="GO:0003700">
    <property type="term" value="F:DNA-binding transcription factor activity"/>
    <property type="evidence" value="ECO:0007669"/>
    <property type="project" value="InterPro"/>
</dbReference>
<dbReference type="InterPro" id="IPR050176">
    <property type="entry name" value="LTTR"/>
</dbReference>
<dbReference type="EMBL" id="SDJR01000003">
    <property type="protein sequence ID" value="RXR26794.1"/>
    <property type="molecule type" value="Genomic_DNA"/>
</dbReference>
<evidence type="ECO:0000313" key="9">
    <source>
        <dbReference type="Proteomes" id="UP000289805"/>
    </source>
</evidence>
<dbReference type="InterPro" id="IPR000847">
    <property type="entry name" value="LysR_HTH_N"/>
</dbReference>
<dbReference type="PANTHER" id="PTHR30579:SF2">
    <property type="entry name" value="HTH-TYPE TRANSCRIPTIONAL REGULATOR ARGP"/>
    <property type="match status" value="1"/>
</dbReference>
<keyword evidence="4" id="KW-0010">Activator</keyword>
<organism evidence="8 9">
    <name type="scientific">Oerskovia turbata</name>
    <dbReference type="NCBI Taxonomy" id="1713"/>
    <lineage>
        <taxon>Bacteria</taxon>
        <taxon>Bacillati</taxon>
        <taxon>Actinomycetota</taxon>
        <taxon>Actinomycetes</taxon>
        <taxon>Micrococcales</taxon>
        <taxon>Cellulomonadaceae</taxon>
        <taxon>Oerskovia</taxon>
    </lineage>
</organism>
<dbReference type="EMBL" id="SDJQ01000010">
    <property type="protein sequence ID" value="RXR34527.1"/>
    <property type="molecule type" value="Genomic_DNA"/>
</dbReference>
<dbReference type="InterPro" id="IPR036388">
    <property type="entry name" value="WH-like_DNA-bd_sf"/>
</dbReference>
<dbReference type="PANTHER" id="PTHR30579">
    <property type="entry name" value="TRANSCRIPTIONAL REGULATOR"/>
    <property type="match status" value="1"/>
</dbReference>
<feature type="domain" description="HTH lysR-type" evidence="6">
    <location>
        <begin position="4"/>
        <end position="60"/>
    </location>
</feature>
<evidence type="ECO:0000259" key="6">
    <source>
        <dbReference type="PROSITE" id="PS50931"/>
    </source>
</evidence>
<keyword evidence="2" id="KW-0805">Transcription regulation</keyword>
<dbReference type="NCBIfam" id="TIGR03298">
    <property type="entry name" value="argP"/>
    <property type="match status" value="1"/>
</dbReference>
<gene>
    <name evidence="7" type="ORF">EQW73_04710</name>
    <name evidence="8" type="ORF">EQW78_08205</name>
</gene>
<reference evidence="9 10" key="1">
    <citation type="submission" date="2019-01" db="EMBL/GenBank/DDBJ databases">
        <title>Oerskovia turbata Genome sequencing and assembly.</title>
        <authorList>
            <person name="Dou T."/>
        </authorList>
    </citation>
    <scope>NUCLEOTIDE SEQUENCE [LARGE SCALE GENOMIC DNA]</scope>
    <source>
        <strain evidence="8 9">JCM12123</strain>
        <strain evidence="7 10">JCM3160</strain>
    </source>
</reference>
<evidence type="ECO:0000256" key="4">
    <source>
        <dbReference type="ARBA" id="ARBA00023159"/>
    </source>
</evidence>
<comment type="caution">
    <text evidence="8">The sequence shown here is derived from an EMBL/GenBank/DDBJ whole genome shotgun (WGS) entry which is preliminary data.</text>
</comment>
<dbReference type="InterPro" id="IPR036390">
    <property type="entry name" value="WH_DNA-bd_sf"/>
</dbReference>
<dbReference type="InterPro" id="IPR017685">
    <property type="entry name" value="ArgP"/>
</dbReference>
<dbReference type="STRING" id="1713.GCA_000718325_00564"/>
<dbReference type="InterPro" id="IPR005119">
    <property type="entry name" value="LysR_subst-bd"/>
</dbReference>
<keyword evidence="3" id="KW-0238">DNA-binding</keyword>
<dbReference type="NCBIfam" id="NF002964">
    <property type="entry name" value="PRK03635.1"/>
    <property type="match status" value="1"/>
</dbReference>
<dbReference type="Gene3D" id="1.10.10.10">
    <property type="entry name" value="Winged helix-like DNA-binding domain superfamily/Winged helix DNA-binding domain"/>
    <property type="match status" value="1"/>
</dbReference>
<evidence type="ECO:0000313" key="8">
    <source>
        <dbReference type="EMBL" id="RXR34527.1"/>
    </source>
</evidence>
<evidence type="ECO:0000256" key="3">
    <source>
        <dbReference type="ARBA" id="ARBA00023125"/>
    </source>
</evidence>
<dbReference type="Proteomes" id="UP000290517">
    <property type="component" value="Unassembled WGS sequence"/>
</dbReference>
<dbReference type="PROSITE" id="PS50931">
    <property type="entry name" value="HTH_LYSR"/>
    <property type="match status" value="1"/>
</dbReference>
<proteinExistence type="inferred from homology"/>
<keyword evidence="5" id="KW-0804">Transcription</keyword>
<keyword evidence="10" id="KW-1185">Reference proteome</keyword>
<sequence length="289" mass="31241">MVDLQPDQLRALEAIATTGTFDAAAQHLGVTPSAVSQRMRALETAVGQVLVRRGRPATLTGPGEVLVRHARHLALQHAEVLAELDLTSGSAPELTLVITGDALTTWALPVLAEASSWARLEILREDQDHSIDLLRDGTAVAAITSVPTAVPGCRSTPLGRMRYRPMASPAFVERWFPGGPTTAALAVAPVLVFDRKDDLQDRYLGRRPGGPRHHVPASHEFLRAVELGMGWGMLPDLQSHDGEAAGRLVGFDDAASLTVPQYWQQWRLHSPTLDRVAAVVREAAATHLR</sequence>
<dbReference type="SUPFAM" id="SSF53850">
    <property type="entry name" value="Periplasmic binding protein-like II"/>
    <property type="match status" value="1"/>
</dbReference>
<protein>
    <submittedName>
        <fullName evidence="8">LysR family transcriptional regulator ArgP</fullName>
    </submittedName>
</protein>
<dbReference type="Gene3D" id="3.40.190.290">
    <property type="match status" value="1"/>
</dbReference>